<dbReference type="GO" id="GO:0004672">
    <property type="term" value="F:protein kinase activity"/>
    <property type="evidence" value="ECO:0007669"/>
    <property type="project" value="InterPro"/>
</dbReference>
<dbReference type="Gene3D" id="1.10.510.10">
    <property type="entry name" value="Transferase(Phosphotransferase) domain 1"/>
    <property type="match status" value="1"/>
</dbReference>
<evidence type="ECO:0000313" key="2">
    <source>
        <dbReference type="EMBL" id="TFD97440.1"/>
    </source>
</evidence>
<dbReference type="EMBL" id="SOML01000003">
    <property type="protein sequence ID" value="TFD97440.1"/>
    <property type="molecule type" value="Genomic_DNA"/>
</dbReference>
<dbReference type="OrthoDB" id="1022767at2"/>
<feature type="domain" description="Protein kinase" evidence="1">
    <location>
        <begin position="17"/>
        <end position="365"/>
    </location>
</feature>
<dbReference type="InterPro" id="IPR011009">
    <property type="entry name" value="Kinase-like_dom_sf"/>
</dbReference>
<accession>A0A4Y8L8P2</accession>
<organism evidence="2 3">
    <name type="scientific">Dysgonomonas capnocytophagoides</name>
    <dbReference type="NCBI Taxonomy" id="45254"/>
    <lineage>
        <taxon>Bacteria</taxon>
        <taxon>Pseudomonadati</taxon>
        <taxon>Bacteroidota</taxon>
        <taxon>Bacteroidia</taxon>
        <taxon>Bacteroidales</taxon>
        <taxon>Dysgonomonadaceae</taxon>
        <taxon>Dysgonomonas</taxon>
    </lineage>
</organism>
<dbReference type="Pfam" id="PF00069">
    <property type="entry name" value="Pkinase"/>
    <property type="match status" value="1"/>
</dbReference>
<protein>
    <submittedName>
        <fullName evidence="2">Kinase</fullName>
    </submittedName>
</protein>
<reference evidence="2 3" key="1">
    <citation type="submission" date="2019-03" db="EMBL/GenBank/DDBJ databases">
        <title>San Antonio Military Medical Center submission to MRSN (WRAIR), pending publication.</title>
        <authorList>
            <person name="Blyth D.M."/>
            <person name="Mccarthy S.L."/>
            <person name="Schall S.E."/>
            <person name="Stam J.A."/>
            <person name="Ong A.C."/>
            <person name="Mcgann P.T."/>
        </authorList>
    </citation>
    <scope>NUCLEOTIDE SEQUENCE [LARGE SCALE GENOMIC DNA]</scope>
    <source>
        <strain evidence="2 3">MRSN571793</strain>
    </source>
</reference>
<keyword evidence="2" id="KW-0808">Transferase</keyword>
<dbReference type="InterPro" id="IPR000719">
    <property type="entry name" value="Prot_kinase_dom"/>
</dbReference>
<dbReference type="PROSITE" id="PS50011">
    <property type="entry name" value="PROTEIN_KINASE_DOM"/>
    <property type="match status" value="1"/>
</dbReference>
<keyword evidence="3" id="KW-1185">Reference proteome</keyword>
<dbReference type="Proteomes" id="UP000297861">
    <property type="component" value="Unassembled WGS sequence"/>
</dbReference>
<dbReference type="RefSeq" id="WP_134435935.1">
    <property type="nucleotide sequence ID" value="NZ_SOML01000003.1"/>
</dbReference>
<name>A0A4Y8L8P2_9BACT</name>
<evidence type="ECO:0000259" key="1">
    <source>
        <dbReference type="PROSITE" id="PS50011"/>
    </source>
</evidence>
<comment type="caution">
    <text evidence="2">The sequence shown here is derived from an EMBL/GenBank/DDBJ whole genome shotgun (WGS) entry which is preliminary data.</text>
</comment>
<sequence length="499" mass="57365">MSNKTITLKASDGSTVEFVDEIIGSGGMKDVYFSPDKSYVVGFFRDKQDFNAKDRLQTITGIYRERIFSQQGGDYWKDLFCWPTKMVEYKGKLGLVCPTYQPDFFFKYGSVNNDFLGIKGKEKEGKWFASAKNQNRFLAAEERGDWFKYIQICIRISRAVKRMHAAGLAHSDLSYKNVLIDPTSGRAAIIDIDGLVVPGKFAPDVLGTPDFIAPEVIMTKHLKMDDPNRKLPNILTDRHALAVMIYMYLLYRHPLRGGKVNAMEAGKDEELSMGEKALFIEHPTDTSNRVKVSQLQPSQLPQADPAKIPYTVCGPYLKELFDRAFIDGLHNPNLRPTANEWEDALLKTVDLVQPCQNPKCWHKWFVFDNTTRPRCPFCETDYKGQLPVLNLYSPRHQGTFTPDNYRLMVYNNQYLYPWHVNRHIWPNERLSDEDKKPVGYFVFHQNKWLLINQRLTDLEDKTEGKKIGINEAVELTDNKQILLSKEDGGRLVVVQIVNN</sequence>
<keyword evidence="2" id="KW-0418">Kinase</keyword>
<gene>
    <name evidence="2" type="ORF">E2605_07165</name>
</gene>
<proteinExistence type="predicted"/>
<dbReference type="STRING" id="1121485.GCA_000426485_02330"/>
<dbReference type="GO" id="GO:0005524">
    <property type="term" value="F:ATP binding"/>
    <property type="evidence" value="ECO:0007669"/>
    <property type="project" value="InterPro"/>
</dbReference>
<dbReference type="SUPFAM" id="SSF56112">
    <property type="entry name" value="Protein kinase-like (PK-like)"/>
    <property type="match status" value="1"/>
</dbReference>
<dbReference type="AlphaFoldDB" id="A0A4Y8L8P2"/>
<evidence type="ECO:0000313" key="3">
    <source>
        <dbReference type="Proteomes" id="UP000297861"/>
    </source>
</evidence>
<dbReference type="SMART" id="SM00220">
    <property type="entry name" value="S_TKc"/>
    <property type="match status" value="1"/>
</dbReference>